<name>A0A0D6MNT9_9PROT</name>
<evidence type="ECO:0000313" key="4">
    <source>
        <dbReference type="EMBL" id="GAN54953.1"/>
    </source>
</evidence>
<proteinExistence type="inferred from homology"/>
<dbReference type="Proteomes" id="UP000032679">
    <property type="component" value="Unassembled WGS sequence"/>
</dbReference>
<dbReference type="PANTHER" id="PTHR34218">
    <property type="entry name" value="PEPTIDASE S45 PENICILLIN AMIDASE"/>
    <property type="match status" value="1"/>
</dbReference>
<dbReference type="InterPro" id="IPR043146">
    <property type="entry name" value="Penicillin_amidase_N_B-knob"/>
</dbReference>
<comment type="similarity">
    <text evidence="1">Belongs to the peptidase S45 family.</text>
</comment>
<dbReference type="Pfam" id="PF01804">
    <property type="entry name" value="Penicil_amidase"/>
    <property type="match status" value="1"/>
</dbReference>
<evidence type="ECO:0000256" key="1">
    <source>
        <dbReference type="ARBA" id="ARBA00006586"/>
    </source>
</evidence>
<dbReference type="AlphaFoldDB" id="A0A0D6MNT9"/>
<dbReference type="STRING" id="1231623.Tasa_034_037"/>
<dbReference type="SUPFAM" id="SSF56235">
    <property type="entry name" value="N-terminal nucleophile aminohydrolases (Ntn hydrolases)"/>
    <property type="match status" value="1"/>
</dbReference>
<dbReference type="PANTHER" id="PTHR34218:SF4">
    <property type="entry name" value="ACYL-HOMOSERINE LACTONE ACYLASE QUIP"/>
    <property type="match status" value="1"/>
</dbReference>
<comment type="caution">
    <text evidence="4">The sequence shown here is derived from an EMBL/GenBank/DDBJ whole genome shotgun (WGS) entry which is preliminary data.</text>
</comment>
<evidence type="ECO:0000256" key="2">
    <source>
        <dbReference type="ARBA" id="ARBA00022801"/>
    </source>
</evidence>
<dbReference type="InterPro" id="IPR023343">
    <property type="entry name" value="Penicillin_amidase_dom1"/>
</dbReference>
<keyword evidence="5" id="KW-1185">Reference proteome</keyword>
<dbReference type="MEROPS" id="S45.003"/>
<keyword evidence="3" id="KW-0865">Zymogen</keyword>
<organism evidence="4 5">
    <name type="scientific">Tanticharoenia sakaeratensis NBRC 103193</name>
    <dbReference type="NCBI Taxonomy" id="1231623"/>
    <lineage>
        <taxon>Bacteria</taxon>
        <taxon>Pseudomonadati</taxon>
        <taxon>Pseudomonadota</taxon>
        <taxon>Alphaproteobacteria</taxon>
        <taxon>Acetobacterales</taxon>
        <taxon>Acetobacteraceae</taxon>
        <taxon>Tanticharoenia</taxon>
    </lineage>
</organism>
<keyword evidence="2" id="KW-0378">Hydrolase</keyword>
<dbReference type="InterPro" id="IPR029055">
    <property type="entry name" value="Ntn_hydrolases_N"/>
</dbReference>
<dbReference type="GO" id="GO:0017000">
    <property type="term" value="P:antibiotic biosynthetic process"/>
    <property type="evidence" value="ECO:0007669"/>
    <property type="project" value="InterPro"/>
</dbReference>
<dbReference type="Gene3D" id="2.30.120.10">
    <property type="match status" value="1"/>
</dbReference>
<protein>
    <submittedName>
        <fullName evidence="4">Penicillin acylase II</fullName>
    </submittedName>
</protein>
<evidence type="ECO:0000313" key="5">
    <source>
        <dbReference type="Proteomes" id="UP000032679"/>
    </source>
</evidence>
<dbReference type="CDD" id="cd03747">
    <property type="entry name" value="Ntn_PGA_like"/>
    <property type="match status" value="1"/>
</dbReference>
<evidence type="ECO:0000256" key="3">
    <source>
        <dbReference type="ARBA" id="ARBA00023145"/>
    </source>
</evidence>
<gene>
    <name evidence="4" type="ORF">Tasa_034_037</name>
</gene>
<dbReference type="GO" id="GO:0016811">
    <property type="term" value="F:hydrolase activity, acting on carbon-nitrogen (but not peptide) bonds, in linear amides"/>
    <property type="evidence" value="ECO:0007669"/>
    <property type="project" value="InterPro"/>
</dbReference>
<dbReference type="InterPro" id="IPR002692">
    <property type="entry name" value="S45"/>
</dbReference>
<reference evidence="4 5" key="1">
    <citation type="submission" date="2012-10" db="EMBL/GenBank/DDBJ databases">
        <title>Genome sequencing of Tanticharoenia sakaeratensis NBRC 103193.</title>
        <authorList>
            <person name="Azuma Y."/>
            <person name="Hadano H."/>
            <person name="Hirakawa H."/>
            <person name="Matsushita K."/>
        </authorList>
    </citation>
    <scope>NUCLEOTIDE SEQUENCE [LARGE SCALE GENOMIC DNA]</scope>
    <source>
        <strain evidence="4 5">NBRC 103193</strain>
    </source>
</reference>
<accession>A0A0D6MNT9</accession>
<dbReference type="EMBL" id="BALE01000034">
    <property type="protein sequence ID" value="GAN54953.1"/>
    <property type="molecule type" value="Genomic_DNA"/>
</dbReference>
<dbReference type="Gene3D" id="1.10.439.10">
    <property type="entry name" value="Penicillin Amidohydrolase, domain 1"/>
    <property type="match status" value="1"/>
</dbReference>
<dbReference type="OrthoDB" id="9760084at2"/>
<dbReference type="Gene3D" id="3.60.20.10">
    <property type="entry name" value="Glutamine Phosphoribosylpyrophosphate, subunit 1, domain 1"/>
    <property type="match status" value="1"/>
</dbReference>
<sequence length="532" mass="57051">MTRTSRRLLTLAASLAAVISATGIGLGGFGWHVLHASRSILSEQIEIVGLSGPVVITRDAQGTPRIVASSRPDLARALGFLHGQERFFEMDLMRHAGAGALSELVGRGAVLLDQRLRLHRFAQRARHLLGLQSPDDRALLDAYSAGVNAGLHALGHPPFEYSILRVRPRDWQPADSLLVVYAMYLDLQPSAPRAQQDRAMLRQALGPDMAAFLMPRATPLDAPIDGSVLPAPPMPETMALPLDHSQQAPLPVPEHGSNSFAVSGHLTATGSAMLANDMHLALSVPNIWYRAELVQTSAHPRHLVGVTLPGEPFVISGSNGAVTWALTDGYIETGEAIRLDPVPGASNAYQTPDGPRPITTSHEHLVVAHGASHDVPVEETIWGPVMGRDASGVSLVWRWSAHDDNAIQYDGFRGLEDARSVQEGLDAAHHAGLPQQNILLADAQGHIAWSIIGPVPDRYGVDDGLPHSWASGDHGWHGYLTPDQVPQIIDPPGGRLWTANGRMVGGDALRLLGDGGYADGLRASRIRDDLYA</sequence>